<comment type="caution">
    <text evidence="5">The sequence shown here is derived from an EMBL/GenBank/DDBJ whole genome shotgun (WGS) entry which is preliminary data.</text>
</comment>
<dbReference type="AlphaFoldDB" id="A0AAP0P7N0"/>
<evidence type="ECO:0000313" key="6">
    <source>
        <dbReference type="Proteomes" id="UP001419268"/>
    </source>
</evidence>
<evidence type="ECO:0000256" key="1">
    <source>
        <dbReference type="ARBA" id="ARBA00023002"/>
    </source>
</evidence>
<evidence type="ECO:0000259" key="4">
    <source>
        <dbReference type="Pfam" id="PF01494"/>
    </source>
</evidence>
<comment type="similarity">
    <text evidence="3">Belongs to the 3-hydroxybenzoate 6-hydroxylase family.</text>
</comment>
<feature type="domain" description="FAD-binding" evidence="4">
    <location>
        <begin position="6"/>
        <end position="170"/>
    </location>
</feature>
<evidence type="ECO:0000256" key="2">
    <source>
        <dbReference type="ARBA" id="ARBA00023033"/>
    </source>
</evidence>
<dbReference type="PRINTS" id="PR00420">
    <property type="entry name" value="RNGMNOXGNASE"/>
</dbReference>
<dbReference type="InterPro" id="IPR036188">
    <property type="entry name" value="FAD/NAD-bd_sf"/>
</dbReference>
<protein>
    <recommendedName>
        <fullName evidence="4">FAD-binding domain-containing protein</fullName>
    </recommendedName>
</protein>
<accession>A0AAP0P7N0</accession>
<dbReference type="PANTHER" id="PTHR45934:SF28">
    <property type="entry name" value="OS03G0153100 PROTEIN"/>
    <property type="match status" value="1"/>
</dbReference>
<dbReference type="GO" id="GO:0004497">
    <property type="term" value="F:monooxygenase activity"/>
    <property type="evidence" value="ECO:0007669"/>
    <property type="project" value="UniProtKB-KW"/>
</dbReference>
<proteinExistence type="inferred from homology"/>
<dbReference type="EMBL" id="JBBNAG010000005">
    <property type="protein sequence ID" value="KAK9133928.1"/>
    <property type="molecule type" value="Genomic_DNA"/>
</dbReference>
<dbReference type="InterPro" id="IPR044560">
    <property type="entry name" value="MOase"/>
</dbReference>
<dbReference type="InterPro" id="IPR002938">
    <property type="entry name" value="FAD-bd"/>
</dbReference>
<name>A0AAP0P7N0_9MAGN</name>
<organism evidence="5 6">
    <name type="scientific">Stephania cephalantha</name>
    <dbReference type="NCBI Taxonomy" id="152367"/>
    <lineage>
        <taxon>Eukaryota</taxon>
        <taxon>Viridiplantae</taxon>
        <taxon>Streptophyta</taxon>
        <taxon>Embryophyta</taxon>
        <taxon>Tracheophyta</taxon>
        <taxon>Spermatophyta</taxon>
        <taxon>Magnoliopsida</taxon>
        <taxon>Ranunculales</taxon>
        <taxon>Menispermaceae</taxon>
        <taxon>Menispermoideae</taxon>
        <taxon>Cissampelideae</taxon>
        <taxon>Stephania</taxon>
    </lineage>
</organism>
<keyword evidence="6" id="KW-1185">Reference proteome</keyword>
<dbReference type="Pfam" id="PF01494">
    <property type="entry name" value="FAD_binding_3"/>
    <property type="match status" value="2"/>
</dbReference>
<dbReference type="Gene3D" id="3.50.50.60">
    <property type="entry name" value="FAD/NAD(P)-binding domain"/>
    <property type="match status" value="1"/>
</dbReference>
<evidence type="ECO:0000256" key="3">
    <source>
        <dbReference type="ARBA" id="ARBA00024018"/>
    </source>
</evidence>
<dbReference type="Proteomes" id="UP001419268">
    <property type="component" value="Unassembled WGS sequence"/>
</dbReference>
<dbReference type="GO" id="GO:0071949">
    <property type="term" value="F:FAD binding"/>
    <property type="evidence" value="ECO:0007669"/>
    <property type="project" value="InterPro"/>
</dbReference>
<evidence type="ECO:0000313" key="5">
    <source>
        <dbReference type="EMBL" id="KAK9133928.1"/>
    </source>
</evidence>
<feature type="domain" description="FAD-binding" evidence="4">
    <location>
        <begin position="269"/>
        <end position="311"/>
    </location>
</feature>
<gene>
    <name evidence="5" type="ORF">Scep_013456</name>
</gene>
<sequence>MESVEDVVIVGAGIAGLGTALGLHRLGLRSLVLESSDGLRVTGFALTMWYNAWKALHALGIGDALRRKHLLVDGAVLSSSATGSTLSQISYQGKGKYGNRETRCVKRKVLLETLAEELPQGTIRFCSKVSSIAEDGYLKLVHLADGSIVKTKALIGCDGVNSVVAKWLRLANPVLSGRSAIRGMAEYRNPHGFPPKFLQFFGNGFRSGFIPYEDIDHQREASRMKQFVLDNLGNVPQQVVEVVEKTDLRNIISSPLTLRWPWNVVWGENCKGNVCVAGDALHPMTPDLGQGGCSALEDSVILAKCLAEALLKGTLQSINCKYEEDEYGRIKRGLEKFIKERKWRGFSLVATAYVLGMTQQSNGAVMKFLRDKLLSAYLAGLVPNMADYDCGNLN</sequence>
<dbReference type="PANTHER" id="PTHR45934">
    <property type="entry name" value="FAD/NAD(P)-BINDING OXIDOREDUCTASE FAMILY PROTEIN"/>
    <property type="match status" value="1"/>
</dbReference>
<reference evidence="5 6" key="1">
    <citation type="submission" date="2024-01" db="EMBL/GenBank/DDBJ databases">
        <title>Genome assemblies of Stephania.</title>
        <authorList>
            <person name="Yang L."/>
        </authorList>
    </citation>
    <scope>NUCLEOTIDE SEQUENCE [LARGE SCALE GENOMIC DNA]</scope>
    <source>
        <strain evidence="5">JXDWG</strain>
        <tissue evidence="5">Leaf</tissue>
    </source>
</reference>
<keyword evidence="1" id="KW-0560">Oxidoreductase</keyword>
<dbReference type="SUPFAM" id="SSF51905">
    <property type="entry name" value="FAD/NAD(P)-binding domain"/>
    <property type="match status" value="1"/>
</dbReference>
<keyword evidence="2" id="KW-0503">Monooxygenase</keyword>